<dbReference type="Pfam" id="PF01865">
    <property type="entry name" value="PhoU_div"/>
    <property type="match status" value="1"/>
</dbReference>
<sequence length="220" mass="24881">MGEREFLGRLVTHIELSQRAIAILEDMVLSAVEDNSVSKTKVSEGMREIAALEREGDEIVRQVNDSVLKGAVPITTASIMDTILNKSDDILDGIHVLSRELRRTYYLCNTEPVRKFLGEEFLEMLRIGKEALRMLLEIMNNLDKKSFSDIRVMVMGIQKLEEEVDDIKDSALDKLYSNAKELTYVEFMSSMSLIFGIDDVLDSIKDIAYMLLTLVSTYGA</sequence>
<dbReference type="InterPro" id="IPR002727">
    <property type="entry name" value="DUF47"/>
</dbReference>
<dbReference type="InterPro" id="IPR038078">
    <property type="entry name" value="PhoU-like_sf"/>
</dbReference>
<dbReference type="eggNOG" id="arCOG02640">
    <property type="taxonomic scope" value="Archaea"/>
</dbReference>
<protein>
    <submittedName>
        <fullName evidence="2">Phosphate transport regulator</fullName>
    </submittedName>
</protein>
<dbReference type="PANTHER" id="PTHR36536">
    <property type="entry name" value="UPF0111 PROTEIN HI_1603"/>
    <property type="match status" value="1"/>
</dbReference>
<dbReference type="STRING" id="985053.VMUT_1307"/>
<dbReference type="InterPro" id="IPR018445">
    <property type="entry name" value="Put_Phosphate_transp_reg"/>
</dbReference>
<evidence type="ECO:0000313" key="3">
    <source>
        <dbReference type="Proteomes" id="UP000007485"/>
    </source>
</evidence>
<accession>F0QYS9</accession>
<dbReference type="Proteomes" id="UP000007485">
    <property type="component" value="Chromosome"/>
</dbReference>
<reference evidence="2 3" key="1">
    <citation type="journal article" date="2011" name="J. Bacteriol.">
        <title>Complete genome sequence of 'Vulcanisaeta moutnovskia' strain 768-28, a novel member of the hyperthermophilic crenarchaeal genus vulcanisaeta.</title>
        <authorList>
            <person name="Gumerov V.M."/>
            <person name="Mardanov A.V."/>
            <person name="Beletsky A.V."/>
            <person name="Prokofeva M.I."/>
            <person name="Bonch-Osmolovskaya E.A."/>
            <person name="Ravin N.V."/>
            <person name="Skryabin K.G."/>
        </authorList>
    </citation>
    <scope>NUCLEOTIDE SEQUENCE [LARGE SCALE GENOMIC DNA]</scope>
    <source>
        <strain evidence="2 3">768-28</strain>
    </source>
</reference>
<dbReference type="Gene3D" id="1.20.58.220">
    <property type="entry name" value="Phosphate transport system protein phou homolog 2, domain 2"/>
    <property type="match status" value="1"/>
</dbReference>
<dbReference type="KEGG" id="vmo:VMUT_1307"/>
<dbReference type="EMBL" id="CP002529">
    <property type="protein sequence ID" value="ADY01512.1"/>
    <property type="molecule type" value="Genomic_DNA"/>
</dbReference>
<organism evidence="2 3">
    <name type="scientific">Vulcanisaeta moutnovskia (strain 768-28)</name>
    <dbReference type="NCBI Taxonomy" id="985053"/>
    <lineage>
        <taxon>Archaea</taxon>
        <taxon>Thermoproteota</taxon>
        <taxon>Thermoprotei</taxon>
        <taxon>Thermoproteales</taxon>
        <taxon>Thermoproteaceae</taxon>
        <taxon>Vulcanisaeta</taxon>
    </lineage>
</organism>
<proteinExistence type="inferred from homology"/>
<gene>
    <name evidence="2" type="ordered locus">VMUT_1307</name>
</gene>
<evidence type="ECO:0000313" key="2">
    <source>
        <dbReference type="EMBL" id="ADY01512.1"/>
    </source>
</evidence>
<name>F0QYS9_VULM7</name>
<dbReference type="AlphaFoldDB" id="F0QYS9"/>
<comment type="similarity">
    <text evidence="1">Belongs to the UPF0111 family.</text>
</comment>
<keyword evidence="3" id="KW-1185">Reference proteome</keyword>
<dbReference type="PANTHER" id="PTHR36536:SF3">
    <property type="entry name" value="UPF0111 PROTEIN HI_1603"/>
    <property type="match status" value="1"/>
</dbReference>
<dbReference type="HOGENOM" id="CLU_105296_0_0_2"/>
<evidence type="ECO:0000256" key="1">
    <source>
        <dbReference type="ARBA" id="ARBA00008591"/>
    </source>
</evidence>